<evidence type="ECO:0000256" key="13">
    <source>
        <dbReference type="SAM" id="Phobius"/>
    </source>
</evidence>
<keyword evidence="7 12" id="KW-0297">G-protein coupled receptor</keyword>
<dbReference type="GO" id="GO:0033038">
    <property type="term" value="F:bitter taste receptor activity"/>
    <property type="evidence" value="ECO:0007669"/>
    <property type="project" value="InterPro"/>
</dbReference>
<feature type="transmembrane region" description="Helical" evidence="13">
    <location>
        <begin position="106"/>
        <end position="128"/>
    </location>
</feature>
<feature type="transmembrane region" description="Helical" evidence="13">
    <location>
        <begin position="245"/>
        <end position="270"/>
    </location>
</feature>
<evidence type="ECO:0000259" key="14">
    <source>
        <dbReference type="PROSITE" id="PS50262"/>
    </source>
</evidence>
<dbReference type="EMBL" id="AFYH01241482">
    <property type="status" value="NOT_ANNOTATED_CDS"/>
    <property type="molecule type" value="Genomic_DNA"/>
</dbReference>
<proteinExistence type="inferred from homology"/>
<evidence type="ECO:0000256" key="6">
    <source>
        <dbReference type="ARBA" id="ARBA00022989"/>
    </source>
</evidence>
<dbReference type="Ensembl" id="ENSLACT00000003218.1">
    <property type="protein sequence ID" value="ENSLACP00000003188.1"/>
    <property type="gene ID" value="ENSLACG00000002847.1"/>
</dbReference>
<protein>
    <recommendedName>
        <fullName evidence="12">Taste receptor type 2</fullName>
    </recommendedName>
</protein>
<evidence type="ECO:0000256" key="3">
    <source>
        <dbReference type="ARBA" id="ARBA00022480"/>
    </source>
</evidence>
<evidence type="ECO:0000256" key="2">
    <source>
        <dbReference type="ARBA" id="ARBA00007376"/>
    </source>
</evidence>
<keyword evidence="3 12" id="KW-0919">Taste</keyword>
<keyword evidence="9 12" id="KW-0675">Receptor</keyword>
<feature type="transmembrane region" description="Helical" evidence="13">
    <location>
        <begin position="290"/>
        <end position="307"/>
    </location>
</feature>
<dbReference type="InterPro" id="IPR017452">
    <property type="entry name" value="GPCR_Rhodpsn_7TM"/>
</dbReference>
<keyword evidence="4 12" id="KW-0716">Sensory transduction</keyword>
<evidence type="ECO:0000313" key="15">
    <source>
        <dbReference type="Ensembl" id="ENSLACP00000003188.1"/>
    </source>
</evidence>
<evidence type="ECO:0000256" key="10">
    <source>
        <dbReference type="ARBA" id="ARBA00023224"/>
    </source>
</evidence>
<organism evidence="15 16">
    <name type="scientific">Latimeria chalumnae</name>
    <name type="common">Coelacanth</name>
    <dbReference type="NCBI Taxonomy" id="7897"/>
    <lineage>
        <taxon>Eukaryota</taxon>
        <taxon>Metazoa</taxon>
        <taxon>Chordata</taxon>
        <taxon>Craniata</taxon>
        <taxon>Vertebrata</taxon>
        <taxon>Euteleostomi</taxon>
        <taxon>Coelacanthiformes</taxon>
        <taxon>Coelacanthidae</taxon>
        <taxon>Latimeria</taxon>
    </lineage>
</organism>
<dbReference type="PANTHER" id="PTHR11394">
    <property type="entry name" value="TASTE RECEPTOR TYPE 2"/>
    <property type="match status" value="1"/>
</dbReference>
<dbReference type="GO" id="GO:0016020">
    <property type="term" value="C:membrane"/>
    <property type="evidence" value="ECO:0007669"/>
    <property type="project" value="UniProtKB-SubCell"/>
</dbReference>
<reference evidence="16" key="1">
    <citation type="submission" date="2011-08" db="EMBL/GenBank/DDBJ databases">
        <title>The draft genome of Latimeria chalumnae.</title>
        <authorList>
            <person name="Di Palma F."/>
            <person name="Alfoldi J."/>
            <person name="Johnson J."/>
            <person name="Berlin A."/>
            <person name="Gnerre S."/>
            <person name="Jaffe D."/>
            <person name="MacCallum I."/>
            <person name="Young S."/>
            <person name="Walker B.J."/>
            <person name="Lander E."/>
            <person name="Lindblad-Toh K."/>
        </authorList>
    </citation>
    <scope>NUCLEOTIDE SEQUENCE [LARGE SCALE GENOMIC DNA]</scope>
    <source>
        <strain evidence="16">Wild caught</strain>
    </source>
</reference>
<comment type="similarity">
    <text evidence="2 11">Belongs to the G-protein coupled receptor T2R family.</text>
</comment>
<dbReference type="GO" id="GO:0004930">
    <property type="term" value="F:G protein-coupled receptor activity"/>
    <property type="evidence" value="ECO:0007669"/>
    <property type="project" value="UniProtKB-KW"/>
</dbReference>
<dbReference type="PROSITE" id="PS50262">
    <property type="entry name" value="G_PROTEIN_RECEP_F1_2"/>
    <property type="match status" value="1"/>
</dbReference>
<dbReference type="InParanoid" id="H3A0L7"/>
<dbReference type="eggNOG" id="ENOG502SKRK">
    <property type="taxonomic scope" value="Eukaryota"/>
</dbReference>
<dbReference type="Pfam" id="PF05296">
    <property type="entry name" value="TAS2R"/>
    <property type="match status" value="1"/>
</dbReference>
<keyword evidence="16" id="KW-1185">Reference proteome</keyword>
<dbReference type="FunCoup" id="H3A0L7">
    <property type="interactions" value="529"/>
</dbReference>
<evidence type="ECO:0000313" key="16">
    <source>
        <dbReference type="Proteomes" id="UP000008672"/>
    </source>
</evidence>
<dbReference type="Gene3D" id="1.20.1070.10">
    <property type="entry name" value="Rhodopsin 7-helix transmembrane proteins"/>
    <property type="match status" value="1"/>
</dbReference>
<keyword evidence="10 12" id="KW-0807">Transducer</keyword>
<dbReference type="GeneTree" id="ENSGT01150000286961"/>
<accession>H3A0L7</accession>
<keyword evidence="6 13" id="KW-1133">Transmembrane helix</keyword>
<name>H3A0L7_LATCH</name>
<comment type="subcellular location">
    <subcellularLocation>
        <location evidence="1 12">Membrane</location>
        <topology evidence="1 12">Multi-pass membrane protein</topology>
    </subcellularLocation>
</comment>
<feature type="transmembrane region" description="Helical" evidence="13">
    <location>
        <begin position="63"/>
        <end position="86"/>
    </location>
</feature>
<dbReference type="SUPFAM" id="SSF81321">
    <property type="entry name" value="Family A G protein-coupled receptor-like"/>
    <property type="match status" value="1"/>
</dbReference>
<feature type="transmembrane region" description="Helical" evidence="13">
    <location>
        <begin position="26"/>
        <end position="51"/>
    </location>
</feature>
<evidence type="ECO:0000256" key="12">
    <source>
        <dbReference type="RuleBase" id="RU004424"/>
    </source>
</evidence>
<reference evidence="15" key="3">
    <citation type="submission" date="2025-09" db="UniProtKB">
        <authorList>
            <consortium name="Ensembl"/>
        </authorList>
    </citation>
    <scope>IDENTIFICATION</scope>
</reference>
<feature type="domain" description="G-protein coupled receptors family 1 profile" evidence="14">
    <location>
        <begin position="42"/>
        <end position="300"/>
    </location>
</feature>
<feature type="transmembrane region" description="Helical" evidence="13">
    <location>
        <begin position="193"/>
        <end position="224"/>
    </location>
</feature>
<evidence type="ECO:0000256" key="1">
    <source>
        <dbReference type="ARBA" id="ARBA00004141"/>
    </source>
</evidence>
<evidence type="ECO:0000256" key="4">
    <source>
        <dbReference type="ARBA" id="ARBA00022606"/>
    </source>
</evidence>
<dbReference type="InterPro" id="IPR007960">
    <property type="entry name" value="TAS2R"/>
</dbReference>
<dbReference type="AlphaFoldDB" id="H3A0L7"/>
<dbReference type="Proteomes" id="UP000008672">
    <property type="component" value="Unassembled WGS sequence"/>
</dbReference>
<reference evidence="15" key="2">
    <citation type="submission" date="2025-08" db="UniProtKB">
        <authorList>
            <consortium name="Ensembl"/>
        </authorList>
    </citation>
    <scope>IDENTIFICATION</scope>
</reference>
<evidence type="ECO:0000256" key="9">
    <source>
        <dbReference type="ARBA" id="ARBA00023170"/>
    </source>
</evidence>
<dbReference type="PANTHER" id="PTHR11394:SF47">
    <property type="entry name" value="TASTE RECEPTOR TYPE 2 MEMBER 40"/>
    <property type="match status" value="1"/>
</dbReference>
<evidence type="ECO:0000256" key="7">
    <source>
        <dbReference type="ARBA" id="ARBA00023040"/>
    </source>
</evidence>
<evidence type="ECO:0000256" key="11">
    <source>
        <dbReference type="RuleBase" id="RU004423"/>
    </source>
</evidence>
<sequence length="333" mass="37600">VPPLQNHSGCGEDDYRIASEMAANDIVHLCVAMILVGFGCLGNMFILLVFLKEYRRSKTLQPSEVIVTLMSVCCIVTELCYALWFPVYMLNFCSYFGDTVYKVTDFINIFLPKTITWLTAWLCFVYCVKIIKVNWRFFMRLKQRISLVVRYMIVGTLLLCILLGFPIILLIELKVNTTNICRDYYSVNEKKELSLIFSSMLSVLTSFLPLVLMLVSSLSIVIFLCRHSRNMDKNMASSRTSHSDAHTSVAIMLICLIALFVACAGTVLSVDIQVASGQFDVKAVITLVDIIYSSGSPVILIIGMVKLRNSFVNIFKTSIKTINREGLSRLVMY</sequence>
<evidence type="ECO:0000256" key="8">
    <source>
        <dbReference type="ARBA" id="ARBA00023136"/>
    </source>
</evidence>
<dbReference type="OMA" id="ILGFCCN"/>
<evidence type="ECO:0000256" key="5">
    <source>
        <dbReference type="ARBA" id="ARBA00022692"/>
    </source>
</evidence>
<dbReference type="HOGENOM" id="CLU_072337_0_0_1"/>
<feature type="transmembrane region" description="Helical" evidence="13">
    <location>
        <begin position="148"/>
        <end position="173"/>
    </location>
</feature>
<keyword evidence="5 12" id="KW-0812">Transmembrane</keyword>
<keyword evidence="8 12" id="KW-0472">Membrane</keyword>